<comment type="caution">
    <text evidence="2">The sequence shown here is derived from an EMBL/GenBank/DDBJ whole genome shotgun (WGS) entry which is preliminary data.</text>
</comment>
<dbReference type="RefSeq" id="WP_041045441.1">
    <property type="nucleotide sequence ID" value="NZ_JXAK01000003.1"/>
</dbReference>
<dbReference type="EMBL" id="JXAK01000003">
    <property type="protein sequence ID" value="KIL42119.1"/>
    <property type="molecule type" value="Genomic_DNA"/>
</dbReference>
<reference evidence="2 3" key="1">
    <citation type="submission" date="2014-12" db="EMBL/GenBank/DDBJ databases">
        <title>Draft genome sequence of Paenibacillus kamchatkensis strain B-2647.</title>
        <authorList>
            <person name="Karlyshev A.V."/>
            <person name="Kudryashova E.B."/>
        </authorList>
    </citation>
    <scope>NUCLEOTIDE SEQUENCE [LARGE SCALE GENOMIC DNA]</scope>
    <source>
        <strain evidence="2 3">VKM B-2647</strain>
    </source>
</reference>
<feature type="domain" description="DUF2087" evidence="1">
    <location>
        <begin position="186"/>
        <end position="254"/>
    </location>
</feature>
<dbReference type="InterPro" id="IPR018656">
    <property type="entry name" value="DUF2087"/>
</dbReference>
<evidence type="ECO:0000313" key="2">
    <source>
        <dbReference type="EMBL" id="KIL42119.1"/>
    </source>
</evidence>
<proteinExistence type="predicted"/>
<sequence>MNDQISDLFWSATVEELKRGYVRVAETDSFVCLVCGRSFARGIIYKDGDTFYEAEKYAEVHIRKEHVSMFRYLLQLDKKLTGLTDLQKTLLDCFHQGLSDADIVKKLGGGSKSTIRHHRFTMREKEKQAKLYLAIMELAQTKAEPSGTFINVPRTATMLDERYAITEQENEDILLSYFKQGPDGPLDRVPKKEKRKVAVLNHIAGKFKRGVKYSEKEVNDVLKQVHDEEYVTLRRLLIEYGFMHRLDDGSSYWLKD</sequence>
<accession>A0ABR5AM51</accession>
<keyword evidence="3" id="KW-1185">Reference proteome</keyword>
<dbReference type="Proteomes" id="UP000031967">
    <property type="component" value="Unassembled WGS sequence"/>
</dbReference>
<name>A0ABR5AM51_9BACL</name>
<evidence type="ECO:0000259" key="1">
    <source>
        <dbReference type="Pfam" id="PF09860"/>
    </source>
</evidence>
<organism evidence="2 3">
    <name type="scientific">Gordoniibacillus kamchatkensis</name>
    <dbReference type="NCBI Taxonomy" id="1590651"/>
    <lineage>
        <taxon>Bacteria</taxon>
        <taxon>Bacillati</taxon>
        <taxon>Bacillota</taxon>
        <taxon>Bacilli</taxon>
        <taxon>Bacillales</taxon>
        <taxon>Paenibacillaceae</taxon>
        <taxon>Gordoniibacillus</taxon>
    </lineage>
</organism>
<gene>
    <name evidence="2" type="ORF">SD70_02780</name>
</gene>
<protein>
    <submittedName>
        <fullName evidence="2">Transcriptional regulator</fullName>
    </submittedName>
</protein>
<dbReference type="Pfam" id="PF09860">
    <property type="entry name" value="DUF2087"/>
    <property type="match status" value="1"/>
</dbReference>
<evidence type="ECO:0000313" key="3">
    <source>
        <dbReference type="Proteomes" id="UP000031967"/>
    </source>
</evidence>